<dbReference type="EMBL" id="RQHV01000050">
    <property type="protein sequence ID" value="TGN09778.1"/>
    <property type="molecule type" value="Genomic_DNA"/>
</dbReference>
<proteinExistence type="predicted"/>
<keyword evidence="2" id="KW-1185">Reference proteome</keyword>
<dbReference type="RefSeq" id="WP_135764629.1">
    <property type="nucleotide sequence ID" value="NZ_RQHV01000050.1"/>
</dbReference>
<accession>A0A4R9LMR3</accession>
<gene>
    <name evidence="1" type="ORF">EHS11_11895</name>
</gene>
<name>A0A4R9LMR3_9LEPT</name>
<sequence length="152" mass="17895">MKKQNRCYIKKIYGDYNYEAFVDDKLIYTGSRKECLHAIAVFNSKENGDHPTITFFNYYDKFNTFGKQIPLHAVLLEVLVTDLQDLSDTFKNYDTSFPGGNFRLPKKGKYLLLIFNYERGAFTTLRKWNKRKESTYRKLIGKTFGIRVGEEL</sequence>
<evidence type="ECO:0000313" key="1">
    <source>
        <dbReference type="EMBL" id="TGN09778.1"/>
    </source>
</evidence>
<reference evidence="1" key="1">
    <citation type="journal article" date="2019" name="PLoS Negl. Trop. Dis.">
        <title>Revisiting the worldwide diversity of Leptospira species in the environment.</title>
        <authorList>
            <person name="Vincent A.T."/>
            <person name="Schiettekatte O."/>
            <person name="Bourhy P."/>
            <person name="Veyrier F.J."/>
            <person name="Picardeau M."/>
        </authorList>
    </citation>
    <scope>NUCLEOTIDE SEQUENCE [LARGE SCALE GENOMIC DNA]</scope>
    <source>
        <strain evidence="1">201400974</strain>
    </source>
</reference>
<dbReference type="OrthoDB" id="9890949at2"/>
<dbReference type="AlphaFoldDB" id="A0A4R9LMR3"/>
<evidence type="ECO:0000313" key="2">
    <source>
        <dbReference type="Proteomes" id="UP000298264"/>
    </source>
</evidence>
<protein>
    <submittedName>
        <fullName evidence="1">Uncharacterized protein</fullName>
    </submittedName>
</protein>
<dbReference type="Proteomes" id="UP000298264">
    <property type="component" value="Unassembled WGS sequence"/>
</dbReference>
<comment type="caution">
    <text evidence="1">The sequence shown here is derived from an EMBL/GenBank/DDBJ whole genome shotgun (WGS) entry which is preliminary data.</text>
</comment>
<organism evidence="1 2">
    <name type="scientific">Leptospira ilyithenensis</name>
    <dbReference type="NCBI Taxonomy" id="2484901"/>
    <lineage>
        <taxon>Bacteria</taxon>
        <taxon>Pseudomonadati</taxon>
        <taxon>Spirochaetota</taxon>
        <taxon>Spirochaetia</taxon>
        <taxon>Leptospirales</taxon>
        <taxon>Leptospiraceae</taxon>
        <taxon>Leptospira</taxon>
    </lineage>
</organism>